<comment type="subunit">
    <text evidence="6">Homodimer.</text>
</comment>
<evidence type="ECO:0000256" key="4">
    <source>
        <dbReference type="ARBA" id="ARBA00022842"/>
    </source>
</evidence>
<evidence type="ECO:0000313" key="8">
    <source>
        <dbReference type="Proteomes" id="UP000093173"/>
    </source>
</evidence>
<dbReference type="Proteomes" id="UP000093173">
    <property type="component" value="Unassembled WGS sequence"/>
</dbReference>
<evidence type="ECO:0000256" key="2">
    <source>
        <dbReference type="ARBA" id="ARBA00022723"/>
    </source>
</evidence>
<evidence type="ECO:0000313" key="7">
    <source>
        <dbReference type="EMBL" id="OCH73760.1"/>
    </source>
</evidence>
<dbReference type="NCBIfam" id="NF002559">
    <property type="entry name" value="PRK02134.1"/>
    <property type="match status" value="1"/>
</dbReference>
<dbReference type="CDD" id="cd10803">
    <property type="entry name" value="YdjC_EF3048_like"/>
    <property type="match status" value="1"/>
</dbReference>
<gene>
    <name evidence="7" type="ORF">A6E14_14055</name>
</gene>
<keyword evidence="5 6" id="KW-0119">Carbohydrate metabolism</keyword>
<dbReference type="EMBL" id="MAJZ01000755">
    <property type="protein sequence ID" value="OCH73760.1"/>
    <property type="molecule type" value="Genomic_DNA"/>
</dbReference>
<protein>
    <recommendedName>
        <fullName evidence="6">Carbohydrate deacetylase</fullName>
        <ecNumber evidence="6">3.5.1.-</ecNumber>
    </recommendedName>
</protein>
<keyword evidence="4 6" id="KW-0460">Magnesium</keyword>
<name>A0A1B9QW76_9VIBR</name>
<dbReference type="GO" id="GO:0000272">
    <property type="term" value="P:polysaccharide catabolic process"/>
    <property type="evidence" value="ECO:0007669"/>
    <property type="project" value="InterPro"/>
</dbReference>
<dbReference type="GO" id="GO:0046872">
    <property type="term" value="F:metal ion binding"/>
    <property type="evidence" value="ECO:0007669"/>
    <property type="project" value="UniProtKB-KW"/>
</dbReference>
<reference evidence="8" key="1">
    <citation type="submission" date="2016-06" db="EMBL/GenBank/DDBJ databases">
        <authorList>
            <person name="Hehemann J.-H."/>
            <person name="Arevalo P."/>
            <person name="Datta M.S."/>
            <person name="Polz M.F."/>
        </authorList>
    </citation>
    <scope>NUCLEOTIDE SEQUENCE [LARGE SCALE GENOMIC DNA]</scope>
    <source>
        <strain evidence="8">9CSC122</strain>
    </source>
</reference>
<evidence type="ECO:0000256" key="5">
    <source>
        <dbReference type="ARBA" id="ARBA00023277"/>
    </source>
</evidence>
<sequence>MKVIFNADDFGLTEGVNHGIVESHRNGVVNSTTMMVGVASEEHALTLSREYPNLKVGLHLRFTMGAPLTNHTCLYGEGGHFPGLDTFWDKQDFETSAVHDEVVAQVEYFLSMGLSLSHIDSHHHAHSHPQIGPVVEKIAKLYGVPVRSFGGAGIDIDGCRYLFTDKFYGNQVDLDTLIVHLLSLKGTYDLVEVMCHPAIVDDALEQVSSYREPRHKELTILTNPRLKERLLTRGIKITDYSELDFMHHKDCV</sequence>
<dbReference type="HAMAP" id="MF_01246">
    <property type="entry name" value="COD"/>
    <property type="match status" value="1"/>
</dbReference>
<keyword evidence="8" id="KW-1185">Reference proteome</keyword>
<dbReference type="AlphaFoldDB" id="A0A1B9QW76"/>
<proteinExistence type="inferred from homology"/>
<dbReference type="PANTHER" id="PTHR31609">
    <property type="entry name" value="YDJC DEACETYLASE FAMILY MEMBER"/>
    <property type="match status" value="1"/>
</dbReference>
<keyword evidence="2 6" id="KW-0479">Metal-binding</keyword>
<dbReference type="InterPro" id="IPR011330">
    <property type="entry name" value="Glyco_hydro/deAcase_b/a-brl"/>
</dbReference>
<feature type="binding site" evidence="6">
    <location>
        <position position="59"/>
    </location>
    <ligand>
        <name>Mg(2+)</name>
        <dbReference type="ChEBI" id="CHEBI:18420"/>
    </ligand>
</feature>
<dbReference type="Pfam" id="PF04794">
    <property type="entry name" value="YdjC"/>
    <property type="match status" value="1"/>
</dbReference>
<evidence type="ECO:0000256" key="3">
    <source>
        <dbReference type="ARBA" id="ARBA00022801"/>
    </source>
</evidence>
<evidence type="ECO:0000256" key="6">
    <source>
        <dbReference type="HAMAP-Rule" id="MF_01246"/>
    </source>
</evidence>
<dbReference type="Gene3D" id="3.20.20.370">
    <property type="entry name" value="Glycoside hydrolase/deacetylase"/>
    <property type="match status" value="1"/>
</dbReference>
<dbReference type="GO" id="GO:0016811">
    <property type="term" value="F:hydrolase activity, acting on carbon-nitrogen (but not peptide) bonds, in linear amides"/>
    <property type="evidence" value="ECO:0007669"/>
    <property type="project" value="UniProtKB-UniRule"/>
</dbReference>
<dbReference type="RefSeq" id="WP_065577203.1">
    <property type="nucleotide sequence ID" value="NZ_JBNGCH010000755.1"/>
</dbReference>
<dbReference type="SUPFAM" id="SSF88713">
    <property type="entry name" value="Glycoside hydrolase/deacetylase"/>
    <property type="match status" value="1"/>
</dbReference>
<dbReference type="InterPro" id="IPR006879">
    <property type="entry name" value="YdjC-like"/>
</dbReference>
<comment type="similarity">
    <text evidence="6">Belongs to the YdjC deacetylase family.</text>
</comment>
<comment type="caution">
    <text evidence="7">The sequence shown here is derived from an EMBL/GenBank/DDBJ whole genome shotgun (WGS) entry which is preliminary data.</text>
</comment>
<dbReference type="PANTHER" id="PTHR31609:SF1">
    <property type="entry name" value="CARBOHYDRATE DEACETYLASE"/>
    <property type="match status" value="1"/>
</dbReference>
<comment type="cofactor">
    <cofactor evidence="1 6">
        <name>Mg(2+)</name>
        <dbReference type="ChEBI" id="CHEBI:18420"/>
    </cofactor>
</comment>
<feature type="binding site" evidence="6">
    <location>
        <position position="122"/>
    </location>
    <ligand>
        <name>Mg(2+)</name>
        <dbReference type="ChEBI" id="CHEBI:18420"/>
    </ligand>
</feature>
<dbReference type="EC" id="3.5.1.-" evidence="6"/>
<dbReference type="InterPro" id="IPR022948">
    <property type="entry name" value="COD_ChbG_bac"/>
</dbReference>
<organism evidence="7 8">
    <name type="scientific">Vibrio genomosp. F10</name>
    <dbReference type="NCBI Taxonomy" id="723171"/>
    <lineage>
        <taxon>Bacteria</taxon>
        <taxon>Pseudomonadati</taxon>
        <taxon>Pseudomonadota</taxon>
        <taxon>Gammaproteobacteria</taxon>
        <taxon>Vibrionales</taxon>
        <taxon>Vibrionaceae</taxon>
        <taxon>Vibrio</taxon>
    </lineage>
</organism>
<evidence type="ECO:0000256" key="1">
    <source>
        <dbReference type="ARBA" id="ARBA00001946"/>
    </source>
</evidence>
<keyword evidence="3 6" id="KW-0378">Hydrolase</keyword>
<accession>A0A1B9QW76</accession>
<comment type="function">
    <text evidence="6">Probably catalyzes the deacetylation of acetylated carbohydrates an important step in the degradation of oligosaccharides.</text>
</comment>
<dbReference type="GO" id="GO:0019213">
    <property type="term" value="F:deacetylase activity"/>
    <property type="evidence" value="ECO:0007669"/>
    <property type="project" value="TreeGrafter"/>
</dbReference>